<gene>
    <name evidence="2" type="primary">Ccdc81_2</name>
    <name evidence="2" type="ORF">AEGCAU_R14911</name>
</gene>
<dbReference type="GO" id="GO:0005815">
    <property type="term" value="C:microtubule organizing center"/>
    <property type="evidence" value="ECO:0007669"/>
    <property type="project" value="TreeGrafter"/>
</dbReference>
<evidence type="ECO:0000259" key="1">
    <source>
        <dbReference type="Pfam" id="PF18289"/>
    </source>
</evidence>
<evidence type="ECO:0000313" key="3">
    <source>
        <dbReference type="Proteomes" id="UP000628412"/>
    </source>
</evidence>
<reference evidence="2" key="1">
    <citation type="submission" date="2019-10" db="EMBL/GenBank/DDBJ databases">
        <title>Bird 10,000 Genomes (B10K) Project - Family phase.</title>
        <authorList>
            <person name="Zhang G."/>
        </authorList>
    </citation>
    <scope>NUCLEOTIDE SEQUENCE</scope>
    <source>
        <strain evidence="2">B10K-DU-002-10</strain>
        <tissue evidence="2">Muscle</tissue>
    </source>
</reference>
<comment type="caution">
    <text evidence="2">The sequence shown here is derived from an EMBL/GenBank/DDBJ whole genome shotgun (WGS) entry which is preliminary data.</text>
</comment>
<feature type="domain" description="CCDC81 HU" evidence="1">
    <location>
        <begin position="58"/>
        <end position="119"/>
    </location>
</feature>
<dbReference type="Proteomes" id="UP000628412">
    <property type="component" value="Unassembled WGS sequence"/>
</dbReference>
<dbReference type="PANTHER" id="PTHR14362">
    <property type="entry name" value="COILED-COIL DOMAIN-CONTAINING PROTEIN 81"/>
    <property type="match status" value="1"/>
</dbReference>
<dbReference type="AlphaFoldDB" id="A0A850YPC3"/>
<name>A0A850YPC3_AEGCA</name>
<dbReference type="Pfam" id="PF18289">
    <property type="entry name" value="HU-CCDC81_euk_2"/>
    <property type="match status" value="1"/>
</dbReference>
<accession>A0A850YPC3</accession>
<dbReference type="InterPro" id="IPR026295">
    <property type="entry name" value="CCD81"/>
</dbReference>
<dbReference type="InterPro" id="IPR040673">
    <property type="entry name" value="CCDC81_HU_dom_2"/>
</dbReference>
<evidence type="ECO:0000313" key="2">
    <source>
        <dbReference type="EMBL" id="NWH95580.1"/>
    </source>
</evidence>
<sequence>LLQGIRIPTLGSFDVVHTETLVGNRTVILQRPVFHLARNLAGAQNLENKDNLPGRKQLEPLKYSRVAVDASVSRRKAECCILGTTSLLHHCLHRGASVALVLRDLGVLLMEGSRVHMRF</sequence>
<organism evidence="2 3">
    <name type="scientific">Aegithalos caudatus</name>
    <name type="common">Long-tailed tit</name>
    <name type="synonym">Acredula caudata</name>
    <dbReference type="NCBI Taxonomy" id="73327"/>
    <lineage>
        <taxon>Eukaryota</taxon>
        <taxon>Metazoa</taxon>
        <taxon>Chordata</taxon>
        <taxon>Craniata</taxon>
        <taxon>Vertebrata</taxon>
        <taxon>Euteleostomi</taxon>
        <taxon>Archelosauria</taxon>
        <taxon>Archosauria</taxon>
        <taxon>Dinosauria</taxon>
        <taxon>Saurischia</taxon>
        <taxon>Theropoda</taxon>
        <taxon>Coelurosauria</taxon>
        <taxon>Aves</taxon>
        <taxon>Neognathae</taxon>
        <taxon>Neoaves</taxon>
        <taxon>Telluraves</taxon>
        <taxon>Australaves</taxon>
        <taxon>Passeriformes</taxon>
        <taxon>Sylvioidea</taxon>
        <taxon>Aegithalidae</taxon>
        <taxon>Aegithalos</taxon>
    </lineage>
</organism>
<proteinExistence type="predicted"/>
<feature type="non-terminal residue" evidence="2">
    <location>
        <position position="1"/>
    </location>
</feature>
<dbReference type="EMBL" id="WEIU01023463">
    <property type="protein sequence ID" value="NWH95580.1"/>
    <property type="molecule type" value="Genomic_DNA"/>
</dbReference>
<dbReference type="PANTHER" id="PTHR14362:SF2">
    <property type="entry name" value="COILED-COIL DOMAIN-CONTAINING PROTEIN 81"/>
    <property type="match status" value="1"/>
</dbReference>
<keyword evidence="3" id="KW-1185">Reference proteome</keyword>
<feature type="non-terminal residue" evidence="2">
    <location>
        <position position="119"/>
    </location>
</feature>
<protein>
    <submittedName>
        <fullName evidence="2">CCD81 protein</fullName>
    </submittedName>
</protein>